<protein>
    <submittedName>
        <fullName evidence="6">Enterochelin esterase</fullName>
    </submittedName>
</protein>
<dbReference type="EMBL" id="CP028271">
    <property type="protein sequence ID" value="QHM73684.1"/>
    <property type="molecule type" value="Genomic_DNA"/>
</dbReference>
<accession>A0A6P1Q626</accession>
<dbReference type="InterPro" id="IPR050583">
    <property type="entry name" value="Mycobacterial_A85_antigen"/>
</dbReference>
<dbReference type="NCBIfam" id="NF007758">
    <property type="entry name" value="PRK10439.1"/>
    <property type="match status" value="1"/>
</dbReference>
<dbReference type="AlphaFoldDB" id="A0A6P1Q626"/>
<gene>
    <name evidence="6" type="primary">fes_2</name>
    <name evidence="6" type="ORF">C7M51_04039</name>
</gene>
<dbReference type="SUPFAM" id="SSF53474">
    <property type="entry name" value="alpha/beta-Hydrolases"/>
    <property type="match status" value="1"/>
</dbReference>
<comment type="similarity">
    <text evidence="4">Belongs to the Fes family.</text>
</comment>
<dbReference type="GO" id="GO:0008849">
    <property type="term" value="F:enterochelin esterase activity"/>
    <property type="evidence" value="ECO:0007669"/>
    <property type="project" value="InterPro"/>
</dbReference>
<keyword evidence="3" id="KW-0378">Hydrolase</keyword>
<dbReference type="Pfam" id="PF11806">
    <property type="entry name" value="Enterochelin_N"/>
    <property type="match status" value="1"/>
</dbReference>
<evidence type="ECO:0000313" key="7">
    <source>
        <dbReference type="Proteomes" id="UP000464053"/>
    </source>
</evidence>
<evidence type="ECO:0000259" key="5">
    <source>
        <dbReference type="Pfam" id="PF11806"/>
    </source>
</evidence>
<organism evidence="6 7">
    <name type="scientific">Mixta intestinalis</name>
    <dbReference type="NCBI Taxonomy" id="1615494"/>
    <lineage>
        <taxon>Bacteria</taxon>
        <taxon>Pseudomonadati</taxon>
        <taxon>Pseudomonadota</taxon>
        <taxon>Gammaproteobacteria</taxon>
        <taxon>Enterobacterales</taxon>
        <taxon>Erwiniaceae</taxon>
        <taxon>Mixta</taxon>
    </lineage>
</organism>
<sequence>MTCSLQTGSEAWWQSRIQQGIPAIVETSASSCLTRFYWRDPQGDERHSTTQRVWLNINGVTDHHRQQRPFSLERIAGTDVWQGEVRLNSRWRGSYCLIPVSDTDDFPASPPDVNTLRQWWKAHLPNAIADPLNPLRSWQNGRGHPVSPLHMPDAPPQAGWQQLDRSPLRENNRQPVAYRWHSARLANRRSVWLLQTGDGDAQRPLAILLDGQFWLKSMPAAAVLEWLTQQGLLPPACYLFIDSMGTTQRGQELTCNADFWLAVQHELLPQVGEWLPVWDSQLPTLVAGQSYGGLAALYATLNWPNVFNGAISLSGSFWWPDRHTPESGGRLTEQLKQQMETTQPQRLWLEAGLHEKIILQSNRILLPVLQAQGHQVYYREFEGGHDALCWRGGLTDGLQRLWGELR</sequence>
<dbReference type="GO" id="GO:0006826">
    <property type="term" value="P:iron ion transport"/>
    <property type="evidence" value="ECO:0007669"/>
    <property type="project" value="InterPro"/>
</dbReference>
<dbReference type="InterPro" id="IPR029058">
    <property type="entry name" value="AB_hydrolase_fold"/>
</dbReference>
<dbReference type="OrthoDB" id="9775130at2"/>
<dbReference type="Gene3D" id="3.40.50.1820">
    <property type="entry name" value="alpha/beta hydrolase"/>
    <property type="match status" value="1"/>
</dbReference>
<evidence type="ECO:0000256" key="4">
    <source>
        <dbReference type="ARBA" id="ARBA00024201"/>
    </source>
</evidence>
<evidence type="ECO:0000256" key="1">
    <source>
        <dbReference type="ARBA" id="ARBA00004496"/>
    </source>
</evidence>
<dbReference type="InterPro" id="IPR014756">
    <property type="entry name" value="Ig_E-set"/>
</dbReference>
<dbReference type="Gene3D" id="2.60.40.10">
    <property type="entry name" value="Immunoglobulins"/>
    <property type="match status" value="1"/>
</dbReference>
<dbReference type="InterPro" id="IPR021764">
    <property type="entry name" value="Enterochelin_esterase_N"/>
</dbReference>
<dbReference type="PANTHER" id="PTHR48098:SF3">
    <property type="entry name" value="IRON(III) ENTEROBACTIN ESTERASE"/>
    <property type="match status" value="1"/>
</dbReference>
<dbReference type="InterPro" id="IPR000801">
    <property type="entry name" value="Esterase-like"/>
</dbReference>
<dbReference type="GO" id="GO:0005506">
    <property type="term" value="F:iron ion binding"/>
    <property type="evidence" value="ECO:0007669"/>
    <property type="project" value="InterPro"/>
</dbReference>
<name>A0A6P1Q626_9GAMM</name>
<proteinExistence type="inferred from homology"/>
<dbReference type="InterPro" id="IPR013783">
    <property type="entry name" value="Ig-like_fold"/>
</dbReference>
<reference evidence="6 7" key="1">
    <citation type="submission" date="2018-03" db="EMBL/GenBank/DDBJ databases">
        <title>Pantoea intestinalis SRCM103226 isolated form the mealworm.</title>
        <authorList>
            <person name="Jeong D.-Y."/>
            <person name="Kim J.W."/>
        </authorList>
    </citation>
    <scope>NUCLEOTIDE SEQUENCE [LARGE SCALE GENOMIC DNA]</scope>
    <source>
        <strain evidence="6 7">SRCM103226</strain>
    </source>
</reference>
<evidence type="ECO:0000256" key="2">
    <source>
        <dbReference type="ARBA" id="ARBA00022490"/>
    </source>
</evidence>
<dbReference type="KEGG" id="mint:C7M51_04039"/>
<dbReference type="PANTHER" id="PTHR48098">
    <property type="entry name" value="ENTEROCHELIN ESTERASE-RELATED"/>
    <property type="match status" value="1"/>
</dbReference>
<keyword evidence="7" id="KW-1185">Reference proteome</keyword>
<keyword evidence="2" id="KW-0963">Cytoplasm</keyword>
<dbReference type="SUPFAM" id="SSF81296">
    <property type="entry name" value="E set domains"/>
    <property type="match status" value="1"/>
</dbReference>
<evidence type="ECO:0000256" key="3">
    <source>
        <dbReference type="ARBA" id="ARBA00022801"/>
    </source>
</evidence>
<feature type="domain" description="Enterochelin esterase N-terminal" evidence="5">
    <location>
        <begin position="36"/>
        <end position="160"/>
    </location>
</feature>
<dbReference type="Pfam" id="PF00756">
    <property type="entry name" value="Esterase"/>
    <property type="match status" value="1"/>
</dbReference>
<dbReference type="Proteomes" id="UP000464053">
    <property type="component" value="Chromosome"/>
</dbReference>
<dbReference type="RefSeq" id="WP_160623280.1">
    <property type="nucleotide sequence ID" value="NZ_CP028271.1"/>
</dbReference>
<comment type="subcellular location">
    <subcellularLocation>
        <location evidence="1">Cytoplasm</location>
    </subcellularLocation>
</comment>
<evidence type="ECO:0000313" key="6">
    <source>
        <dbReference type="EMBL" id="QHM73684.1"/>
    </source>
</evidence>
<dbReference type="GO" id="GO:0005737">
    <property type="term" value="C:cytoplasm"/>
    <property type="evidence" value="ECO:0007669"/>
    <property type="project" value="UniProtKB-SubCell"/>
</dbReference>